<feature type="domain" description="DUF5979" evidence="1">
    <location>
        <begin position="1"/>
        <end position="50"/>
    </location>
</feature>
<feature type="non-terminal residue" evidence="2">
    <location>
        <position position="1"/>
    </location>
</feature>
<comment type="caution">
    <text evidence="2">The sequence shown here is derived from an EMBL/GenBank/DDBJ whole genome shotgun (WGS) entry which is preliminary data.</text>
</comment>
<evidence type="ECO:0000313" key="3">
    <source>
        <dbReference type="Proteomes" id="UP000615234"/>
    </source>
</evidence>
<dbReference type="Pfam" id="PF19407">
    <property type="entry name" value="DUF5979"/>
    <property type="match status" value="7"/>
</dbReference>
<organism evidence="2 3">
    <name type="scientific">Coprococcus hominis</name>
    <name type="common">ex Liu et al. 2022</name>
    <dbReference type="NCBI Taxonomy" id="2763039"/>
    <lineage>
        <taxon>Bacteria</taxon>
        <taxon>Bacillati</taxon>
        <taxon>Bacillota</taxon>
        <taxon>Clostridia</taxon>
        <taxon>Lachnospirales</taxon>
        <taxon>Lachnospiraceae</taxon>
        <taxon>Coprococcus</taxon>
    </lineage>
</organism>
<feature type="domain" description="DUF5979" evidence="1">
    <location>
        <begin position="594"/>
        <end position="695"/>
    </location>
</feature>
<protein>
    <recommendedName>
        <fullName evidence="1">DUF5979 domain-containing protein</fullName>
    </recommendedName>
</protein>
<feature type="domain" description="DUF5979" evidence="1">
    <location>
        <begin position="272"/>
        <end position="374"/>
    </location>
</feature>
<feature type="domain" description="DUF5979" evidence="1">
    <location>
        <begin position="56"/>
        <end position="158"/>
    </location>
</feature>
<sequence length="707" mass="72409">INDIPVGTYTVAENETDAAKAGYALTVTGTGDVKVTKDTTTTTTVTNTYTQDKGSLTVAKKVVGTTKMAGKKVRIYVQNVDNGQYVHEDGTLTDSKAYIEVPVDGDVTINDIPVGTYNVSEDPTGTAVPNYGLAVTGEGDVTVTKDATATATVTNTYTQDKGSLTVAKKVVGTTKMAGKKVRIYVQNVDNGQYVHEDGTLTDSKAYIEVPVDGDVTINDIPVGTYNVSEDPTGTAVPNYGLAVTGEGDVTVTKDATATATVTNTYTEDKGSLTVAKAVVGYDFGAAGKNFTIYVTNASGEYVLADGSVSATKTGISVPANGSVTINDIPVGTYNVSEEQTGTAVANYGLAVSGEGNVTVTKDTTATATVTNIYTQDKGSLTVAKAVAGYTFDSSKTFMIYVTNASGEYVLADGSVSATKTGISVPANGSVTINDIPVGIYSVSEEQTGTAVANYGLAVSGEGNVTVTKDATATATVTNTYTEDKGSLTVAKAVAGYTFDANKTFTIYVTNASGEYVLADGSISATKTGISVPANGNVTINDIPVGTYNVSEEQTGTAVANYGLAVSGEGNVTVTKDATATATVTNTYTEDKGSLTVEKAVAGYTFDANKTFTIYVTNASGEYVKEDGSTTATKTGISVPANGNVTINDIPVGTYSVSEELTGTAVSNYGLAVSGEGNVTVTKDATATATVTNTYTQDKGSLTVAKAV</sequence>
<dbReference type="Proteomes" id="UP000615234">
    <property type="component" value="Unassembled WGS sequence"/>
</dbReference>
<accession>A0A8I0DVV9</accession>
<feature type="non-terminal residue" evidence="2">
    <location>
        <position position="707"/>
    </location>
</feature>
<dbReference type="RefSeq" id="WP_186847947.1">
    <property type="nucleotide sequence ID" value="NZ_JACOOX010000010.1"/>
</dbReference>
<feature type="domain" description="DUF5979" evidence="1">
    <location>
        <begin position="164"/>
        <end position="266"/>
    </location>
</feature>
<feature type="domain" description="DUF5979" evidence="1">
    <location>
        <begin position="487"/>
        <end position="588"/>
    </location>
</feature>
<dbReference type="Gene3D" id="2.60.40.1140">
    <property type="entry name" value="Collagen-binding surface protein Cna, B-type domain"/>
    <property type="match status" value="4"/>
</dbReference>
<gene>
    <name evidence="2" type="ORF">H8S09_12455</name>
</gene>
<dbReference type="InterPro" id="IPR046022">
    <property type="entry name" value="DUF5979"/>
</dbReference>
<reference evidence="2 3" key="1">
    <citation type="submission" date="2020-08" db="EMBL/GenBank/DDBJ databases">
        <title>Genome public.</title>
        <authorList>
            <person name="Liu C."/>
            <person name="Sun Q."/>
        </authorList>
    </citation>
    <scope>NUCLEOTIDE SEQUENCE [LARGE SCALE GENOMIC DNA]</scope>
    <source>
        <strain evidence="2 3">NSJ-10</strain>
    </source>
</reference>
<dbReference type="EMBL" id="JACOOX010000010">
    <property type="protein sequence ID" value="MBC5663671.1"/>
    <property type="molecule type" value="Genomic_DNA"/>
</dbReference>
<keyword evidence="3" id="KW-1185">Reference proteome</keyword>
<evidence type="ECO:0000259" key="1">
    <source>
        <dbReference type="Pfam" id="PF19407"/>
    </source>
</evidence>
<feature type="domain" description="DUF5979" evidence="1">
    <location>
        <begin position="380"/>
        <end position="481"/>
    </location>
</feature>
<dbReference type="AlphaFoldDB" id="A0A8I0DVV9"/>
<proteinExistence type="predicted"/>
<evidence type="ECO:0000313" key="2">
    <source>
        <dbReference type="EMBL" id="MBC5663671.1"/>
    </source>
</evidence>
<name>A0A8I0DVV9_9FIRM</name>